<reference evidence="2" key="2">
    <citation type="submission" date="2023-06" db="EMBL/GenBank/DDBJ databases">
        <authorList>
            <person name="Kobayashi Y."/>
            <person name="Kayamori A."/>
            <person name="Aoki K."/>
            <person name="Shiwa Y."/>
            <person name="Fujita N."/>
            <person name="Sugita T."/>
            <person name="Iwasaki W."/>
            <person name="Tanaka N."/>
            <person name="Takashima M."/>
        </authorList>
    </citation>
    <scope>NUCLEOTIDE SEQUENCE</scope>
    <source>
        <strain evidence="2">HIS016</strain>
    </source>
</reference>
<reference evidence="2" key="1">
    <citation type="journal article" date="2023" name="BMC Genomics">
        <title>Chromosome-level genome assemblies of Cutaneotrichosporon spp. (Trichosporonales, Basidiomycota) reveal imbalanced evolution between nucleotide sequences and chromosome synteny.</title>
        <authorList>
            <person name="Kobayashi Y."/>
            <person name="Kayamori A."/>
            <person name="Aoki K."/>
            <person name="Shiwa Y."/>
            <person name="Matsutani M."/>
            <person name="Fujita N."/>
            <person name="Sugita T."/>
            <person name="Iwasaki W."/>
            <person name="Tanaka N."/>
            <person name="Takashima M."/>
        </authorList>
    </citation>
    <scope>NUCLEOTIDE SEQUENCE</scope>
    <source>
        <strain evidence="2">HIS016</strain>
    </source>
</reference>
<dbReference type="PANTHER" id="PTHR13520">
    <property type="entry name" value="RAD50-INTERACTING PROTEIN 1 RINT-1"/>
    <property type="match status" value="1"/>
</dbReference>
<proteinExistence type="predicted"/>
<evidence type="ECO:0008006" key="4">
    <source>
        <dbReference type="Google" id="ProtNLM"/>
    </source>
</evidence>
<dbReference type="GO" id="GO:0070939">
    <property type="term" value="C:Dsl1/NZR complex"/>
    <property type="evidence" value="ECO:0007669"/>
    <property type="project" value="InterPro"/>
</dbReference>
<dbReference type="GO" id="GO:0006888">
    <property type="term" value="P:endoplasmic reticulum to Golgi vesicle-mediated transport"/>
    <property type="evidence" value="ECO:0007669"/>
    <property type="project" value="InterPro"/>
</dbReference>
<gene>
    <name evidence="2" type="ORF">CspeluHIS016_0306350</name>
</gene>
<organism evidence="2 3">
    <name type="scientific">Cutaneotrichosporon spelunceum</name>
    <dbReference type="NCBI Taxonomy" id="1672016"/>
    <lineage>
        <taxon>Eukaryota</taxon>
        <taxon>Fungi</taxon>
        <taxon>Dikarya</taxon>
        <taxon>Basidiomycota</taxon>
        <taxon>Agaricomycotina</taxon>
        <taxon>Tremellomycetes</taxon>
        <taxon>Trichosporonales</taxon>
        <taxon>Trichosporonaceae</taxon>
        <taxon>Cutaneotrichosporon</taxon>
    </lineage>
</organism>
<keyword evidence="1" id="KW-0175">Coiled coil</keyword>
<dbReference type="EMBL" id="BTCM01000003">
    <property type="protein sequence ID" value="GMK56795.1"/>
    <property type="molecule type" value="Genomic_DNA"/>
</dbReference>
<comment type="caution">
    <text evidence="2">The sequence shown here is derived from an EMBL/GenBank/DDBJ whole genome shotgun (WGS) entry which is preliminary data.</text>
</comment>
<dbReference type="PANTHER" id="PTHR13520:SF0">
    <property type="entry name" value="RAD50-INTERACTING PROTEIN 1"/>
    <property type="match status" value="1"/>
</dbReference>
<feature type="coiled-coil region" evidence="1">
    <location>
        <begin position="81"/>
        <end position="126"/>
    </location>
</feature>
<dbReference type="InterPro" id="IPR007528">
    <property type="entry name" value="RINT1_Tip20"/>
</dbReference>
<dbReference type="GO" id="GO:0006890">
    <property type="term" value="P:retrograde vesicle-mediated transport, Golgi to endoplasmic reticulum"/>
    <property type="evidence" value="ECO:0007669"/>
    <property type="project" value="InterPro"/>
</dbReference>
<evidence type="ECO:0000256" key="1">
    <source>
        <dbReference type="SAM" id="Coils"/>
    </source>
</evidence>
<keyword evidence="3" id="KW-1185">Reference proteome</keyword>
<dbReference type="GO" id="GO:0060628">
    <property type="term" value="P:regulation of ER to Golgi vesicle-mediated transport"/>
    <property type="evidence" value="ECO:0007669"/>
    <property type="project" value="TreeGrafter"/>
</dbReference>
<evidence type="ECO:0000313" key="2">
    <source>
        <dbReference type="EMBL" id="GMK56795.1"/>
    </source>
</evidence>
<protein>
    <recommendedName>
        <fullName evidence="4">RINT-1 family protein</fullName>
    </recommendedName>
</protein>
<name>A0AAD3YB84_9TREE</name>
<dbReference type="AlphaFoldDB" id="A0AAD3YB84"/>
<accession>A0AAD3YB84</accession>
<sequence>MTWKPPSPTSTSDVELMTLHQDAMSTTQTMAELAATIRASVGRPTQAQIDAQVKAYLDRTYPSLASLGGPSKLGRTLTQDVEYWRAQEADARAKLEEAEAALPSAIENARVKLSSVLERAQALTLERYSLSDDVGRLMSELDSSVVIDEDHPGKREATLLERVEEIHASIARSRAALAWASVLERILLQRDTVLDPAGHKPSALAAVPLFRRLAASVAELETILPPGMALVRVLRSVRDDAWTQLKDIMSATLVAASEPLKWPLRVDYASVPAGERRAFEHAYADLLALQAEGERLGLSQPQGHPGWASGAGLYPIQALVKPIELRFRYHFMGQRNTNRVDKPEWAFASVTDMVYEHAGLIANYLQPLTSRGGYGAVDVRCELTMLLFPILLTFLRTRMPHLLPHPALLAHTVYQTVLFDDAVREGGFDLSRTSYTGPETEWEGLAGVILREGDWFNEWIGGEKRFAETQLNKIISSPTAWTVSDTADDDDLTLPATESARQVRALLESITDRYSPLPALESRVAFVRIVQLPLLAAYHQRVAGSLDAFETLSSAFVRAVPGALGQRAPDARLTGTAGMERLLKAYVSADYILAALRTWSDDILFAEMSADLAPDSDSPPSIWDGTAAKYGAVRARAEDMVVRLASSEVEAELRDHLTRRWDVGFEEPEAVESEPEPEQADASLVAGITSYAALLQLCAVLPRPALARVYRRISGHLVNHIAQRAVYAGWSKFTAAGGRALATEVEDWRAAASHALPGVRTEAAWSHLADMAAVLSLPTGGDGTSPTFAQAMAAAWGSPTALENFTRRMGVELDAGEMQGLLQRRVECWR</sequence>
<dbReference type="PROSITE" id="PS51386">
    <property type="entry name" value="RINT1_TIP20"/>
    <property type="match status" value="1"/>
</dbReference>
<evidence type="ECO:0000313" key="3">
    <source>
        <dbReference type="Proteomes" id="UP001222932"/>
    </source>
</evidence>
<dbReference type="Proteomes" id="UP001222932">
    <property type="component" value="Unassembled WGS sequence"/>
</dbReference>
<dbReference type="Pfam" id="PF04437">
    <property type="entry name" value="RINT1_TIP1"/>
    <property type="match status" value="1"/>
</dbReference>